<evidence type="ECO:0000259" key="2">
    <source>
        <dbReference type="Pfam" id="PF07670"/>
    </source>
</evidence>
<dbReference type="GO" id="GO:0005886">
    <property type="term" value="C:plasma membrane"/>
    <property type="evidence" value="ECO:0007669"/>
    <property type="project" value="TreeGrafter"/>
</dbReference>
<dbReference type="AlphaFoldDB" id="A0A2X3M6X3"/>
<feature type="domain" description="Nucleoside transporter/FeoB GTPase Gate" evidence="2">
    <location>
        <begin position="27"/>
        <end position="110"/>
    </location>
</feature>
<evidence type="ECO:0000256" key="1">
    <source>
        <dbReference type="SAM" id="Phobius"/>
    </source>
</evidence>
<dbReference type="PANTHER" id="PTHR35793:SF2">
    <property type="entry name" value="INNER MEMBRANE PROTEIN YJIG"/>
    <property type="match status" value="1"/>
</dbReference>
<sequence>MTTQVRKNVMDMFIDGARRGFTIATTNLLPNVVMAFVIIQALKITGLLDWVGHICEPVMALWGLPGEAATVLLAAINEYWGGAVGVAASLATAGALTGHDVTVLLPAMYLMGNPVQNVGRCLGTAEVNAKYYPHIITVCVINALLSIWGYAAYCLTRSYHD</sequence>
<proteinExistence type="predicted"/>
<dbReference type="InterPro" id="IPR052549">
    <property type="entry name" value="SpmB"/>
</dbReference>
<dbReference type="Pfam" id="PF07670">
    <property type="entry name" value="Gate"/>
    <property type="match status" value="1"/>
</dbReference>
<reference evidence="3 4" key="1">
    <citation type="submission" date="2018-06" db="EMBL/GenBank/DDBJ databases">
        <authorList>
            <consortium name="Pathogen Informatics"/>
            <person name="Doyle S."/>
        </authorList>
    </citation>
    <scope>NUCLEOTIDE SEQUENCE [LARGE SCALE GENOMIC DNA]</scope>
    <source>
        <strain evidence="3 4">NCTC8009</strain>
    </source>
</reference>
<dbReference type="NCBIfam" id="NF007811">
    <property type="entry name" value="PRK10519.1"/>
    <property type="match status" value="1"/>
</dbReference>
<dbReference type="STRING" id="585034.ECIAI1_4546"/>
<feature type="transmembrane region" description="Helical" evidence="1">
    <location>
        <begin position="59"/>
        <end position="76"/>
    </location>
</feature>
<keyword evidence="1" id="KW-0472">Membrane</keyword>
<feature type="transmembrane region" description="Helical" evidence="1">
    <location>
        <begin position="21"/>
        <end position="39"/>
    </location>
</feature>
<protein>
    <submittedName>
        <fullName evidence="3">Putative transporter</fullName>
    </submittedName>
</protein>
<evidence type="ECO:0000313" key="4">
    <source>
        <dbReference type="Proteomes" id="UP000250991"/>
    </source>
</evidence>
<accession>A0A2X3M6X3</accession>
<feature type="transmembrane region" description="Helical" evidence="1">
    <location>
        <begin position="131"/>
        <end position="155"/>
    </location>
</feature>
<dbReference type="Proteomes" id="UP000250991">
    <property type="component" value="Unassembled WGS sequence"/>
</dbReference>
<keyword evidence="1" id="KW-0812">Transmembrane</keyword>
<dbReference type="PANTHER" id="PTHR35793">
    <property type="entry name" value="INNER MEMBRANE PROTEIN YJIG"/>
    <property type="match status" value="1"/>
</dbReference>
<keyword evidence="1" id="KW-1133">Transmembrane helix</keyword>
<evidence type="ECO:0000313" key="3">
    <source>
        <dbReference type="EMBL" id="SQD07059.1"/>
    </source>
</evidence>
<name>A0A2X3M6X3_ECOLX</name>
<dbReference type="EMBL" id="UARW01000010">
    <property type="protein sequence ID" value="SQD07059.1"/>
    <property type="molecule type" value="Genomic_DNA"/>
</dbReference>
<gene>
    <name evidence="3" type="primary">yjiG</name>
    <name evidence="3" type="ORF">NCTC8009_07675</name>
</gene>
<feature type="transmembrane region" description="Helical" evidence="1">
    <location>
        <begin position="83"/>
        <end position="111"/>
    </location>
</feature>
<dbReference type="InterPro" id="IPR011642">
    <property type="entry name" value="Gate_dom"/>
</dbReference>
<organism evidence="3 4">
    <name type="scientific">Escherichia coli</name>
    <dbReference type="NCBI Taxonomy" id="562"/>
    <lineage>
        <taxon>Bacteria</taxon>
        <taxon>Pseudomonadati</taxon>
        <taxon>Pseudomonadota</taxon>
        <taxon>Gammaproteobacteria</taxon>
        <taxon>Enterobacterales</taxon>
        <taxon>Enterobacteriaceae</taxon>
        <taxon>Escherichia</taxon>
    </lineage>
</organism>